<evidence type="ECO:0000256" key="2">
    <source>
        <dbReference type="ARBA" id="ARBA00022448"/>
    </source>
</evidence>
<evidence type="ECO:0000313" key="11">
    <source>
        <dbReference type="Proteomes" id="UP000473905"/>
    </source>
</evidence>
<comment type="similarity">
    <text evidence="7">Belongs to the TonB-dependent receptor family.</text>
</comment>
<evidence type="ECO:0000256" key="7">
    <source>
        <dbReference type="PROSITE-ProRule" id="PRU01360"/>
    </source>
</evidence>
<keyword evidence="5 7" id="KW-0472">Membrane</keyword>
<dbReference type="SUPFAM" id="SSF49464">
    <property type="entry name" value="Carboxypeptidase regulatory domain-like"/>
    <property type="match status" value="1"/>
</dbReference>
<evidence type="ECO:0000259" key="9">
    <source>
        <dbReference type="Pfam" id="PF07715"/>
    </source>
</evidence>
<protein>
    <submittedName>
        <fullName evidence="10">TonB-dependent receptor</fullName>
    </submittedName>
</protein>
<name>A0A5M5E5J2_BACOV</name>
<sequence>MRHRLIFFCLCFFCSLIVYGQNISITGNVKDKNGDPLIGVTVQVKGTTSGTVTDFDGNYVLNDISKKSVLVFSYIGMVTQEIEVKGQSSINVVLRDDSELLEEVVVVGYSTQKKVSVTGAVAAISNDQIKQSPSANLVGSLTGKLPGLSIMQNSGQPGEEDFQLRLRGASTMNGQNPLILVDGVPREDLSLLDPNEIATISILKDASATAVFGVRGANGVILVTTKVGEQEKPSLSVSAEYGIQEFTKNYEMMDSWQYATLYNQALMNDGLPVKYSDRQIQLYKDGTNPYYANTDWFDVVFKDRSIMSRYNANLSGSTKRVKYFVNVGMLNQGGMMNTEPRSKLGYDPQFKLDRYNFRSNLDIKVTDWIKADLKIAGYIDKVGKPNFKDDQYQFIRKIYTMSPVVPVFPDESFGIPMDALVSTDDSSPYGELNYLGYQTQDKSKLNTSLGFDFDLNKFVKGLSTKVLLAYDVNANSIIKGSKSGYNVYQLSILEQKDENGNINDVYSLTSRNEYQKYQLSLNKSYSFSYSLNFQWIVNYMRDFGKNNVGAMFVFQRDNSEAASGTSIYLLPYNRLGFAGRLTYRYADRYMGEFNIGYNGSEQFAKGKRFGVFPAFSLGWLVSNEEFMKDVKAISNLKLRASFGKVGNDKIGSQRFLYLDNNTIVDCPPTIFYDTVLGNGQKVQEVLIGNPNLTWEIAYKQNYGIDLGLFNNDLTVTFDYFRENRKNILITRNTVPSILGNFQSVLPKANLGEVFNHGFELDIFYNKRVNKDWSYSIRGMLNFARNEIIFKDELNLGDDYYCPYRGQGYSMGQNFGYLIDWDSPGHGYFLSEEEIAAYPEYSGIKPRVGDFVYKDMNGDNVIDEKDYAPIGKPSLPEFNYSLTLGFSYKGFDFSALLYGIGNSHINYKGSMGVDETKSVFQNHHLGAWTQEKYGNGEKISYPALTTSGSSSLEPNDYFIRNRVFLRLKNLEIGYTFPKKLTKKIGINKLRLYANGQNLLTFDNLPFENIDPEQKTTTSVLPVLKVINFGANINF</sequence>
<evidence type="ECO:0000256" key="1">
    <source>
        <dbReference type="ARBA" id="ARBA00004571"/>
    </source>
</evidence>
<keyword evidence="3 7" id="KW-1134">Transmembrane beta strand</keyword>
<keyword evidence="4 7" id="KW-0812">Transmembrane</keyword>
<dbReference type="EMBL" id="VWKB01000063">
    <property type="protein sequence ID" value="KAA4089001.1"/>
    <property type="molecule type" value="Genomic_DNA"/>
</dbReference>
<dbReference type="RefSeq" id="WP_060451293.1">
    <property type="nucleotide sequence ID" value="NZ_JANUKI010000001.1"/>
</dbReference>
<dbReference type="InterPro" id="IPR036942">
    <property type="entry name" value="Beta-barrel_TonB_sf"/>
</dbReference>
<evidence type="ECO:0000313" key="10">
    <source>
        <dbReference type="EMBL" id="KAA4089001.1"/>
    </source>
</evidence>
<evidence type="ECO:0000256" key="5">
    <source>
        <dbReference type="ARBA" id="ARBA00023136"/>
    </source>
</evidence>
<dbReference type="Proteomes" id="UP000473905">
    <property type="component" value="Unassembled WGS sequence"/>
</dbReference>
<organism evidence="10 11">
    <name type="scientific">Bacteroides ovatus</name>
    <dbReference type="NCBI Taxonomy" id="28116"/>
    <lineage>
        <taxon>Bacteria</taxon>
        <taxon>Pseudomonadati</taxon>
        <taxon>Bacteroidota</taxon>
        <taxon>Bacteroidia</taxon>
        <taxon>Bacteroidales</taxon>
        <taxon>Bacteroidaceae</taxon>
        <taxon>Bacteroides</taxon>
    </lineage>
</organism>
<dbReference type="FunFam" id="2.170.130.10:FF:000003">
    <property type="entry name" value="SusC/RagA family TonB-linked outer membrane protein"/>
    <property type="match status" value="1"/>
</dbReference>
<dbReference type="InterPro" id="IPR037066">
    <property type="entry name" value="Plug_dom_sf"/>
</dbReference>
<keyword evidence="8" id="KW-0732">Signal</keyword>
<dbReference type="Pfam" id="PF07715">
    <property type="entry name" value="Plug"/>
    <property type="match status" value="1"/>
</dbReference>
<dbReference type="InterPro" id="IPR039426">
    <property type="entry name" value="TonB-dep_rcpt-like"/>
</dbReference>
<dbReference type="FunFam" id="2.60.40.1120:FF:000003">
    <property type="entry name" value="Outer membrane protein Omp121"/>
    <property type="match status" value="1"/>
</dbReference>
<dbReference type="Gene3D" id="2.40.170.20">
    <property type="entry name" value="TonB-dependent receptor, beta-barrel domain"/>
    <property type="match status" value="1"/>
</dbReference>
<dbReference type="InterPro" id="IPR012910">
    <property type="entry name" value="Plug_dom"/>
</dbReference>
<dbReference type="InterPro" id="IPR023996">
    <property type="entry name" value="TonB-dep_OMP_SusC/RagA"/>
</dbReference>
<evidence type="ECO:0000256" key="8">
    <source>
        <dbReference type="SAM" id="SignalP"/>
    </source>
</evidence>
<dbReference type="Gene3D" id="2.170.130.10">
    <property type="entry name" value="TonB-dependent receptor, plug domain"/>
    <property type="match status" value="1"/>
</dbReference>
<evidence type="ECO:0000256" key="3">
    <source>
        <dbReference type="ARBA" id="ARBA00022452"/>
    </source>
</evidence>
<comment type="caution">
    <text evidence="10">The sequence shown here is derived from an EMBL/GenBank/DDBJ whole genome shotgun (WGS) entry which is preliminary data.</text>
</comment>
<keyword evidence="6 7" id="KW-0998">Cell outer membrane</keyword>
<comment type="subcellular location">
    <subcellularLocation>
        <location evidence="1 7">Cell outer membrane</location>
        <topology evidence="1 7">Multi-pass membrane protein</topology>
    </subcellularLocation>
</comment>
<dbReference type="InterPro" id="IPR023997">
    <property type="entry name" value="TonB-dep_OMP_SusC/RagA_CS"/>
</dbReference>
<gene>
    <name evidence="10" type="ORF">F3D66_28640</name>
</gene>
<keyword evidence="10" id="KW-0675">Receptor</keyword>
<dbReference type="PROSITE" id="PS52016">
    <property type="entry name" value="TONB_DEPENDENT_REC_3"/>
    <property type="match status" value="1"/>
</dbReference>
<dbReference type="NCBIfam" id="TIGR04057">
    <property type="entry name" value="SusC_RagA_signa"/>
    <property type="match status" value="1"/>
</dbReference>
<keyword evidence="11" id="KW-1185">Reference proteome</keyword>
<dbReference type="GO" id="GO:0009279">
    <property type="term" value="C:cell outer membrane"/>
    <property type="evidence" value="ECO:0007669"/>
    <property type="project" value="UniProtKB-SubCell"/>
</dbReference>
<dbReference type="Pfam" id="PF13715">
    <property type="entry name" value="CarbopepD_reg_2"/>
    <property type="match status" value="1"/>
</dbReference>
<accession>A0A5M5E5J2</accession>
<evidence type="ECO:0000256" key="6">
    <source>
        <dbReference type="ARBA" id="ARBA00023237"/>
    </source>
</evidence>
<dbReference type="SUPFAM" id="SSF56935">
    <property type="entry name" value="Porins"/>
    <property type="match status" value="1"/>
</dbReference>
<proteinExistence type="inferred from homology"/>
<evidence type="ECO:0000256" key="4">
    <source>
        <dbReference type="ARBA" id="ARBA00022692"/>
    </source>
</evidence>
<feature type="domain" description="TonB-dependent receptor plug" evidence="9">
    <location>
        <begin position="114"/>
        <end position="220"/>
    </location>
</feature>
<reference evidence="10 11" key="1">
    <citation type="journal article" date="2019" name="Nat. Med.">
        <title>A library of human gut bacterial isolates paired with longitudinal multiomics data enables mechanistic microbiome research.</title>
        <authorList>
            <person name="Poyet M."/>
            <person name="Groussin M."/>
            <person name="Gibbons S.M."/>
            <person name="Avila-Pacheco J."/>
            <person name="Jiang X."/>
            <person name="Kearney S.M."/>
            <person name="Perrotta A.R."/>
            <person name="Berdy B."/>
            <person name="Zhao S."/>
            <person name="Lieberman T.D."/>
            <person name="Swanson P.K."/>
            <person name="Smith M."/>
            <person name="Roesemann S."/>
            <person name="Alexander J.E."/>
            <person name="Rich S.A."/>
            <person name="Livny J."/>
            <person name="Vlamakis H."/>
            <person name="Clish C."/>
            <person name="Bullock K."/>
            <person name="Deik A."/>
            <person name="Scott J."/>
            <person name="Pierce K.A."/>
            <person name="Xavier R.J."/>
            <person name="Alm E.J."/>
        </authorList>
    </citation>
    <scope>NUCLEOTIDE SEQUENCE [LARGE SCALE GENOMIC DNA]</scope>
    <source>
        <strain evidence="10 11">BIOML-A134</strain>
    </source>
</reference>
<feature type="chain" id="PRO_5030132978" evidence="8">
    <location>
        <begin position="21"/>
        <end position="1033"/>
    </location>
</feature>
<dbReference type="NCBIfam" id="TIGR04056">
    <property type="entry name" value="OMP_RagA_SusC"/>
    <property type="match status" value="1"/>
</dbReference>
<keyword evidence="2 7" id="KW-0813">Transport</keyword>
<feature type="signal peptide" evidence="8">
    <location>
        <begin position="1"/>
        <end position="20"/>
    </location>
</feature>
<dbReference type="InterPro" id="IPR018247">
    <property type="entry name" value="EF_Hand_1_Ca_BS"/>
</dbReference>
<dbReference type="PROSITE" id="PS00018">
    <property type="entry name" value="EF_HAND_1"/>
    <property type="match status" value="1"/>
</dbReference>
<dbReference type="InterPro" id="IPR008969">
    <property type="entry name" value="CarboxyPept-like_regulatory"/>
</dbReference>
<dbReference type="Gene3D" id="2.60.40.1120">
    <property type="entry name" value="Carboxypeptidase-like, regulatory domain"/>
    <property type="match status" value="1"/>
</dbReference>
<dbReference type="AlphaFoldDB" id="A0A5M5E5J2"/>